<dbReference type="PANTHER" id="PTHR43117">
    <property type="entry name" value="OSMOPROTECTANT IMPORT ATP-BINDING PROTEIN OSMV"/>
    <property type="match status" value="1"/>
</dbReference>
<name>A0A5N7J666_9CLOT</name>
<keyword evidence="8" id="KW-1003">Cell membrane</keyword>
<dbReference type="FunFam" id="3.40.50.300:FF:000425">
    <property type="entry name" value="Probable ABC transporter, ATP-binding subunit"/>
    <property type="match status" value="1"/>
</dbReference>
<comment type="subcellular location">
    <subcellularLocation>
        <location evidence="8">Cell inner membrane</location>
        <topology evidence="8">Peripheral membrane protein</topology>
    </subcellularLocation>
</comment>
<evidence type="ECO:0000259" key="10">
    <source>
        <dbReference type="PROSITE" id="PS51371"/>
    </source>
</evidence>
<proteinExistence type="inferred from homology"/>
<comment type="catalytic activity">
    <reaction evidence="8">
        <text>a quaternary ammonium(out) + ATP + H2O = a quaternary ammonium(in) + ADP + phosphate + H(+)</text>
        <dbReference type="Rhea" id="RHEA:11036"/>
        <dbReference type="ChEBI" id="CHEBI:15377"/>
        <dbReference type="ChEBI" id="CHEBI:15378"/>
        <dbReference type="ChEBI" id="CHEBI:30616"/>
        <dbReference type="ChEBI" id="CHEBI:35267"/>
        <dbReference type="ChEBI" id="CHEBI:43474"/>
        <dbReference type="ChEBI" id="CHEBI:456216"/>
    </reaction>
</comment>
<comment type="similarity">
    <text evidence="1 8">Belongs to the ABC transporter superfamily.</text>
</comment>
<accession>A0A5N7J666</accession>
<evidence type="ECO:0000256" key="8">
    <source>
        <dbReference type="RuleBase" id="RU369116"/>
    </source>
</evidence>
<evidence type="ECO:0000256" key="6">
    <source>
        <dbReference type="ARBA" id="ARBA00023122"/>
    </source>
</evidence>
<evidence type="ECO:0000256" key="3">
    <source>
        <dbReference type="ARBA" id="ARBA00022737"/>
    </source>
</evidence>
<dbReference type="GO" id="GO:0006865">
    <property type="term" value="P:amino acid transport"/>
    <property type="evidence" value="ECO:0007669"/>
    <property type="project" value="UniProtKB-UniRule"/>
</dbReference>
<dbReference type="GO" id="GO:0005886">
    <property type="term" value="C:plasma membrane"/>
    <property type="evidence" value="ECO:0007669"/>
    <property type="project" value="UniProtKB-SubCell"/>
</dbReference>
<gene>
    <name evidence="11" type="ORF">E4V82_19150</name>
</gene>
<dbReference type="SUPFAM" id="SSF54631">
    <property type="entry name" value="CBS-domain pair"/>
    <property type="match status" value="1"/>
</dbReference>
<dbReference type="GO" id="GO:0015418">
    <property type="term" value="F:ABC-type quaternary ammonium compound transporting activity"/>
    <property type="evidence" value="ECO:0007669"/>
    <property type="project" value="UniProtKB-EC"/>
</dbReference>
<dbReference type="Pfam" id="PF00571">
    <property type="entry name" value="CBS"/>
    <property type="match status" value="2"/>
</dbReference>
<dbReference type="GO" id="GO:0031460">
    <property type="term" value="P:glycine betaine transport"/>
    <property type="evidence" value="ECO:0007669"/>
    <property type="project" value="InterPro"/>
</dbReference>
<dbReference type="PROSITE" id="PS50893">
    <property type="entry name" value="ABC_TRANSPORTER_2"/>
    <property type="match status" value="1"/>
</dbReference>
<evidence type="ECO:0000256" key="7">
    <source>
        <dbReference type="PROSITE-ProRule" id="PRU00703"/>
    </source>
</evidence>
<dbReference type="InterPro" id="IPR005892">
    <property type="entry name" value="Gly-betaine_transp_ATP-bd"/>
</dbReference>
<dbReference type="Gene3D" id="3.10.580.10">
    <property type="entry name" value="CBS-domain"/>
    <property type="match status" value="1"/>
</dbReference>
<dbReference type="InterPro" id="IPR003439">
    <property type="entry name" value="ABC_transporter-like_ATP-bd"/>
</dbReference>
<dbReference type="EC" id="7.6.2.9" evidence="8"/>
<dbReference type="NCBIfam" id="TIGR01186">
    <property type="entry name" value="proV"/>
    <property type="match status" value="1"/>
</dbReference>
<protein>
    <recommendedName>
        <fullName evidence="8">Quaternary amine transport ATP-binding protein</fullName>
        <ecNumber evidence="8">7.6.2.9</ecNumber>
    </recommendedName>
</protein>
<feature type="domain" description="ABC transporter" evidence="9">
    <location>
        <begin position="2"/>
        <end position="236"/>
    </location>
</feature>
<dbReference type="SUPFAM" id="SSF52540">
    <property type="entry name" value="P-loop containing nucleoside triphosphate hydrolases"/>
    <property type="match status" value="1"/>
</dbReference>
<evidence type="ECO:0000259" key="9">
    <source>
        <dbReference type="PROSITE" id="PS50893"/>
    </source>
</evidence>
<organism evidence="11 12">
    <name type="scientific">Clostridium estertheticum</name>
    <dbReference type="NCBI Taxonomy" id="238834"/>
    <lineage>
        <taxon>Bacteria</taxon>
        <taxon>Bacillati</taxon>
        <taxon>Bacillota</taxon>
        <taxon>Clostridia</taxon>
        <taxon>Eubacteriales</taxon>
        <taxon>Clostridiaceae</taxon>
        <taxon>Clostridium</taxon>
    </lineage>
</organism>
<feature type="domain" description="CBS" evidence="10">
    <location>
        <begin position="318"/>
        <end position="375"/>
    </location>
</feature>
<evidence type="ECO:0000256" key="2">
    <source>
        <dbReference type="ARBA" id="ARBA00022448"/>
    </source>
</evidence>
<keyword evidence="3" id="KW-0677">Repeat</keyword>
<keyword evidence="4 8" id="KW-0547">Nucleotide-binding</keyword>
<dbReference type="SMART" id="SM00382">
    <property type="entry name" value="AAA"/>
    <property type="match status" value="1"/>
</dbReference>
<dbReference type="AlphaFoldDB" id="A0A5N7J666"/>
<dbReference type="Proteomes" id="UP000342249">
    <property type="component" value="Unassembled WGS sequence"/>
</dbReference>
<comment type="subunit">
    <text evidence="8">The complex is probably composed of two ATP-binding proteins, two transmembrane proteins and a solute-binding protein.</text>
</comment>
<reference evidence="11 12" key="1">
    <citation type="journal article" date="2019" name="Lett. Appl. Microbiol.">
        <title>A case of 'blown pack' spoilage of vacuum-packaged pork likely associated with Clostridium estertheticum in Canada.</title>
        <authorList>
            <person name="Zhang P."/>
            <person name="Ward P."/>
            <person name="McMullen L.M."/>
            <person name="Yang X."/>
        </authorList>
    </citation>
    <scope>NUCLEOTIDE SEQUENCE [LARGE SCALE GENOMIC DNA]</scope>
    <source>
        <strain evidence="11 12">MA19</strain>
    </source>
</reference>
<keyword evidence="6 7" id="KW-0129">CBS domain</keyword>
<evidence type="ECO:0000256" key="5">
    <source>
        <dbReference type="ARBA" id="ARBA00022840"/>
    </source>
</evidence>
<sequence length="381" mass="42964">MIEFKNVSKSFNGRKILKDINITIQDEELVVFIGPSGCGKTTTLKMINKLITPTSGEVLINGKKIGDQNTIKLRRNMGYVIQQAGLLPHLTIGDNIALIPSIEKMEKEKLHTKVIELLTLVGLDPDIYIDKYPNQLSGGEQQRVGVARAFVMDPDVILMDEPFSALDPITKTQLQDEVFNIQQNYKKTIIFVTHDMDEALKLGDRICIMDGGYVVQFDTPSEILKNPVNDFVRDFVGKNRIWNQPELIMAKDIMIDKPIKSVGERTILQALEIMKSNNVDSLLVVDKGNTLTGLVTLKHIRTTLRKDPDKTKRIKDLMETKLITVNQEDSIINILEVIKKEDINFVPVVDDNHKLVGLLTKSSLLSILSNQFIDMEVDVNE</sequence>
<dbReference type="InterPro" id="IPR017871">
    <property type="entry name" value="ABC_transporter-like_CS"/>
</dbReference>
<comment type="caution">
    <text evidence="11">The sequence shown here is derived from an EMBL/GenBank/DDBJ whole genome shotgun (WGS) entry which is preliminary data.</text>
</comment>
<dbReference type="RefSeq" id="WP_152753528.1">
    <property type="nucleotide sequence ID" value="NZ_SPSE01000045.1"/>
</dbReference>
<feature type="domain" description="CBS" evidence="10">
    <location>
        <begin position="254"/>
        <end position="311"/>
    </location>
</feature>
<dbReference type="Gene3D" id="3.40.50.300">
    <property type="entry name" value="P-loop containing nucleotide triphosphate hydrolases"/>
    <property type="match status" value="1"/>
</dbReference>
<evidence type="ECO:0000313" key="11">
    <source>
        <dbReference type="EMBL" id="MPQ64210.1"/>
    </source>
</evidence>
<dbReference type="InterPro" id="IPR003593">
    <property type="entry name" value="AAA+_ATPase"/>
</dbReference>
<dbReference type="GO" id="GO:0016887">
    <property type="term" value="F:ATP hydrolysis activity"/>
    <property type="evidence" value="ECO:0007669"/>
    <property type="project" value="UniProtKB-UniRule"/>
</dbReference>
<keyword evidence="2 8" id="KW-0813">Transport</keyword>
<dbReference type="GO" id="GO:0005524">
    <property type="term" value="F:ATP binding"/>
    <property type="evidence" value="ECO:0007669"/>
    <property type="project" value="UniProtKB-UniRule"/>
</dbReference>
<evidence type="ECO:0000313" key="12">
    <source>
        <dbReference type="Proteomes" id="UP000342249"/>
    </source>
</evidence>
<dbReference type="InterPro" id="IPR027417">
    <property type="entry name" value="P-loop_NTPase"/>
</dbReference>
<dbReference type="EMBL" id="SPSF01000044">
    <property type="protein sequence ID" value="MPQ64210.1"/>
    <property type="molecule type" value="Genomic_DNA"/>
</dbReference>
<dbReference type="InterPro" id="IPR046342">
    <property type="entry name" value="CBS_dom_sf"/>
</dbReference>
<dbReference type="PROSITE" id="PS00211">
    <property type="entry name" value="ABC_TRANSPORTER_1"/>
    <property type="match status" value="1"/>
</dbReference>
<dbReference type="SMART" id="SM00116">
    <property type="entry name" value="CBS"/>
    <property type="match status" value="2"/>
</dbReference>
<dbReference type="InterPro" id="IPR000644">
    <property type="entry name" value="CBS_dom"/>
</dbReference>
<dbReference type="PROSITE" id="PS51371">
    <property type="entry name" value="CBS"/>
    <property type="match status" value="2"/>
</dbReference>
<dbReference type="PANTHER" id="PTHR43117:SF4">
    <property type="entry name" value="OSMOPROTECTANT IMPORT ATP-BINDING PROTEIN OSMV"/>
    <property type="match status" value="1"/>
</dbReference>
<evidence type="ECO:0000256" key="1">
    <source>
        <dbReference type="ARBA" id="ARBA00005417"/>
    </source>
</evidence>
<keyword evidence="8" id="KW-0472">Membrane</keyword>
<evidence type="ECO:0000256" key="4">
    <source>
        <dbReference type="ARBA" id="ARBA00022741"/>
    </source>
</evidence>
<keyword evidence="8" id="KW-0997">Cell inner membrane</keyword>
<keyword evidence="5 8" id="KW-0067">ATP-binding</keyword>
<dbReference type="Pfam" id="PF00005">
    <property type="entry name" value="ABC_tran"/>
    <property type="match status" value="1"/>
</dbReference>